<evidence type="ECO:0000313" key="1">
    <source>
        <dbReference type="EMBL" id="PVH33843.1"/>
    </source>
</evidence>
<name>A0A2T8I848_9POAL</name>
<dbReference type="AlphaFoldDB" id="A0A2T8I848"/>
<gene>
    <name evidence="1" type="ORF">PAHAL_8G077500</name>
</gene>
<reference evidence="1" key="1">
    <citation type="submission" date="2018-04" db="EMBL/GenBank/DDBJ databases">
        <title>WGS assembly of Panicum hallii.</title>
        <authorList>
            <person name="Lovell J."/>
            <person name="Jenkins J."/>
            <person name="Lowry D."/>
            <person name="Mamidi S."/>
            <person name="Sreedasyam A."/>
            <person name="Weng X."/>
            <person name="Barry K."/>
            <person name="Bonette J."/>
            <person name="Campitelli B."/>
            <person name="Daum C."/>
            <person name="Gordon S."/>
            <person name="Gould B."/>
            <person name="Lipzen A."/>
            <person name="Macqueen A."/>
            <person name="Palacio-Mejia J."/>
            <person name="Plott C."/>
            <person name="Shakirov E."/>
            <person name="Shu S."/>
            <person name="Yoshinaga Y."/>
            <person name="Zane M."/>
            <person name="Rokhsar D."/>
            <person name="Grimwood J."/>
            <person name="Schmutz J."/>
            <person name="Juenger T."/>
        </authorList>
    </citation>
    <scope>NUCLEOTIDE SEQUENCE [LARGE SCALE GENOMIC DNA]</scope>
    <source>
        <strain evidence="1">FIL2</strain>
    </source>
</reference>
<accession>A0A2T8I848</accession>
<dbReference type="Proteomes" id="UP000243499">
    <property type="component" value="Chromosome 8"/>
</dbReference>
<organism evidence="1">
    <name type="scientific">Panicum hallii</name>
    <dbReference type="NCBI Taxonomy" id="206008"/>
    <lineage>
        <taxon>Eukaryota</taxon>
        <taxon>Viridiplantae</taxon>
        <taxon>Streptophyta</taxon>
        <taxon>Embryophyta</taxon>
        <taxon>Tracheophyta</taxon>
        <taxon>Spermatophyta</taxon>
        <taxon>Magnoliopsida</taxon>
        <taxon>Liliopsida</taxon>
        <taxon>Poales</taxon>
        <taxon>Poaceae</taxon>
        <taxon>PACMAD clade</taxon>
        <taxon>Panicoideae</taxon>
        <taxon>Panicodae</taxon>
        <taxon>Paniceae</taxon>
        <taxon>Panicinae</taxon>
        <taxon>Panicum</taxon>
        <taxon>Panicum sect. Panicum</taxon>
    </lineage>
</organism>
<dbReference type="Gramene" id="PVH33843">
    <property type="protein sequence ID" value="PVH33843"/>
    <property type="gene ID" value="PAHAL_8G077500"/>
</dbReference>
<sequence length="77" mass="8623">MILDIVMFIPRIAFYAYKGSHFSNIRQSQAVSLAWSSDQNSSNGPADSVVYPPFCCMFVSISSQRCSGMNWWTCTGK</sequence>
<proteinExistence type="predicted"/>
<protein>
    <submittedName>
        <fullName evidence="1">Uncharacterized protein</fullName>
    </submittedName>
</protein>
<dbReference type="EMBL" id="CM008053">
    <property type="protein sequence ID" value="PVH33843.1"/>
    <property type="molecule type" value="Genomic_DNA"/>
</dbReference>